<dbReference type="AlphaFoldDB" id="A0A811VCC9"/>
<comment type="caution">
    <text evidence="2">The sequence shown here is derived from an EMBL/GenBank/DDBJ whole genome shotgun (WGS) entry which is preliminary data.</text>
</comment>
<dbReference type="Proteomes" id="UP000606786">
    <property type="component" value="Unassembled WGS sequence"/>
</dbReference>
<reference evidence="2" key="1">
    <citation type="submission" date="2020-11" db="EMBL/GenBank/DDBJ databases">
        <authorList>
            <person name="Whitehead M."/>
        </authorList>
    </citation>
    <scope>NUCLEOTIDE SEQUENCE</scope>
    <source>
        <strain evidence="2">EGII</strain>
    </source>
</reference>
<protein>
    <submittedName>
        <fullName evidence="2">(Mediterranean fruit fly) hypothetical protein</fullName>
    </submittedName>
</protein>
<sequence>MICTVREPANEPTKQPVWTPRSGRQTAKLEKRQTNKTKLRKQCGAEVSVLSVGFQQRPSAAYELNATTSTELVTAGRNKITTCTSTPAAPVPTQLSIKATRIYFTRFAAEDVTSSNQQLNRQMQTRRLSPAAATTWA</sequence>
<dbReference type="EMBL" id="CAJHJT010000056">
    <property type="protein sequence ID" value="CAD7013958.1"/>
    <property type="molecule type" value="Genomic_DNA"/>
</dbReference>
<evidence type="ECO:0000256" key="1">
    <source>
        <dbReference type="SAM" id="MobiDB-lite"/>
    </source>
</evidence>
<accession>A0A811VCC9</accession>
<feature type="region of interest" description="Disordered" evidence="1">
    <location>
        <begin position="118"/>
        <end position="137"/>
    </location>
</feature>
<organism evidence="2 3">
    <name type="scientific">Ceratitis capitata</name>
    <name type="common">Mediterranean fruit fly</name>
    <name type="synonym">Tephritis capitata</name>
    <dbReference type="NCBI Taxonomy" id="7213"/>
    <lineage>
        <taxon>Eukaryota</taxon>
        <taxon>Metazoa</taxon>
        <taxon>Ecdysozoa</taxon>
        <taxon>Arthropoda</taxon>
        <taxon>Hexapoda</taxon>
        <taxon>Insecta</taxon>
        <taxon>Pterygota</taxon>
        <taxon>Neoptera</taxon>
        <taxon>Endopterygota</taxon>
        <taxon>Diptera</taxon>
        <taxon>Brachycera</taxon>
        <taxon>Muscomorpha</taxon>
        <taxon>Tephritoidea</taxon>
        <taxon>Tephritidae</taxon>
        <taxon>Ceratitis</taxon>
        <taxon>Ceratitis</taxon>
    </lineage>
</organism>
<proteinExistence type="predicted"/>
<evidence type="ECO:0000313" key="2">
    <source>
        <dbReference type="EMBL" id="CAD7013958.1"/>
    </source>
</evidence>
<evidence type="ECO:0000313" key="3">
    <source>
        <dbReference type="Proteomes" id="UP000606786"/>
    </source>
</evidence>
<gene>
    <name evidence="2" type="ORF">CCAP1982_LOCUS21967</name>
</gene>
<keyword evidence="3" id="KW-1185">Reference proteome</keyword>
<feature type="compositionally biased region" description="Polar residues" evidence="1">
    <location>
        <begin position="118"/>
        <end position="127"/>
    </location>
</feature>
<name>A0A811VCC9_CERCA</name>
<feature type="region of interest" description="Disordered" evidence="1">
    <location>
        <begin position="1"/>
        <end position="38"/>
    </location>
</feature>